<organism evidence="2 3">
    <name type="scientific">Taxus chinensis</name>
    <name type="common">Chinese yew</name>
    <name type="synonym">Taxus wallichiana var. chinensis</name>
    <dbReference type="NCBI Taxonomy" id="29808"/>
    <lineage>
        <taxon>Eukaryota</taxon>
        <taxon>Viridiplantae</taxon>
        <taxon>Streptophyta</taxon>
        <taxon>Embryophyta</taxon>
        <taxon>Tracheophyta</taxon>
        <taxon>Spermatophyta</taxon>
        <taxon>Pinopsida</taxon>
        <taxon>Pinidae</taxon>
        <taxon>Conifers II</taxon>
        <taxon>Cupressales</taxon>
        <taxon>Taxaceae</taxon>
        <taxon>Taxus</taxon>
    </lineage>
</organism>
<dbReference type="Proteomes" id="UP000824469">
    <property type="component" value="Unassembled WGS sequence"/>
</dbReference>
<reference evidence="2 3" key="1">
    <citation type="journal article" date="2021" name="Nat. Plants">
        <title>The Taxus genome provides insights into paclitaxel biosynthesis.</title>
        <authorList>
            <person name="Xiong X."/>
            <person name="Gou J."/>
            <person name="Liao Q."/>
            <person name="Li Y."/>
            <person name="Zhou Q."/>
            <person name="Bi G."/>
            <person name="Li C."/>
            <person name="Du R."/>
            <person name="Wang X."/>
            <person name="Sun T."/>
            <person name="Guo L."/>
            <person name="Liang H."/>
            <person name="Lu P."/>
            <person name="Wu Y."/>
            <person name="Zhang Z."/>
            <person name="Ro D.K."/>
            <person name="Shang Y."/>
            <person name="Huang S."/>
            <person name="Yan J."/>
        </authorList>
    </citation>
    <scope>NUCLEOTIDE SEQUENCE [LARGE SCALE GENOMIC DNA]</scope>
    <source>
        <strain evidence="2">Ta-2019</strain>
    </source>
</reference>
<feature type="non-terminal residue" evidence="2">
    <location>
        <position position="1"/>
    </location>
</feature>
<comment type="caution">
    <text evidence="2">The sequence shown here is derived from an EMBL/GenBank/DDBJ whole genome shotgun (WGS) entry which is preliminary data.</text>
</comment>
<proteinExistence type="predicted"/>
<dbReference type="EMBL" id="JAHRHJ020000005">
    <property type="protein sequence ID" value="KAH9314877.1"/>
    <property type="molecule type" value="Genomic_DNA"/>
</dbReference>
<accession>A0AA38G2H2</accession>
<keyword evidence="3" id="KW-1185">Reference proteome</keyword>
<evidence type="ECO:0000313" key="1">
    <source>
        <dbReference type="EMBL" id="KAH9295721.1"/>
    </source>
</evidence>
<dbReference type="EMBL" id="JAHRHJ020000011">
    <property type="protein sequence ID" value="KAH9295721.1"/>
    <property type="molecule type" value="Genomic_DNA"/>
</dbReference>
<dbReference type="AlphaFoldDB" id="A0AA38G2H2"/>
<sequence>EEDKCKYINVGIPIYPRPERFATSCHEGLANFESASPNAREGAHKCCPA</sequence>
<evidence type="ECO:0000313" key="2">
    <source>
        <dbReference type="EMBL" id="KAH9314877.1"/>
    </source>
</evidence>
<protein>
    <submittedName>
        <fullName evidence="2">Uncharacterized protein</fullName>
    </submittedName>
</protein>
<name>A0AA38G2H2_TAXCH</name>
<evidence type="ECO:0000313" key="3">
    <source>
        <dbReference type="Proteomes" id="UP000824469"/>
    </source>
</evidence>
<gene>
    <name evidence="2" type="ORF">KI387_023504</name>
    <name evidence="1" type="ORF">KI387_039309</name>
</gene>